<keyword evidence="1" id="KW-1133">Transmembrane helix</keyword>
<feature type="transmembrane region" description="Helical" evidence="1">
    <location>
        <begin position="175"/>
        <end position="200"/>
    </location>
</feature>
<protein>
    <submittedName>
        <fullName evidence="2">PDZ/DHR/GLGF domain protein</fullName>
    </submittedName>
</protein>
<dbReference type="STRING" id="1009370.ALO_19167"/>
<feature type="transmembrane region" description="Helical" evidence="1">
    <location>
        <begin position="7"/>
        <end position="33"/>
    </location>
</feature>
<proteinExistence type="predicted"/>
<dbReference type="RefSeq" id="WP_004099000.1">
    <property type="nucleotide sequence ID" value="NZ_AFGF01000234.1"/>
</dbReference>
<dbReference type="SUPFAM" id="SSF50156">
    <property type="entry name" value="PDZ domain-like"/>
    <property type="match status" value="1"/>
</dbReference>
<dbReference type="Proteomes" id="UP000003240">
    <property type="component" value="Unassembled WGS sequence"/>
</dbReference>
<evidence type="ECO:0000313" key="3">
    <source>
        <dbReference type="Proteomes" id="UP000003240"/>
    </source>
</evidence>
<organism evidence="2 3">
    <name type="scientific">Acetonema longum DSM 6540</name>
    <dbReference type="NCBI Taxonomy" id="1009370"/>
    <lineage>
        <taxon>Bacteria</taxon>
        <taxon>Bacillati</taxon>
        <taxon>Bacillota</taxon>
        <taxon>Negativicutes</taxon>
        <taxon>Acetonemataceae</taxon>
        <taxon>Acetonema</taxon>
    </lineage>
</organism>
<dbReference type="InterPro" id="IPR036034">
    <property type="entry name" value="PDZ_sf"/>
</dbReference>
<feature type="transmembrane region" description="Helical" evidence="1">
    <location>
        <begin position="90"/>
        <end position="111"/>
    </location>
</feature>
<dbReference type="eggNOG" id="COG0265">
    <property type="taxonomic scope" value="Bacteria"/>
</dbReference>
<feature type="transmembrane region" description="Helical" evidence="1">
    <location>
        <begin position="250"/>
        <end position="272"/>
    </location>
</feature>
<sequence length="413" mass="46531">MFPFYDIFLSILLGVVVLWLQPMFWLMVMLVASQYYRMQQNQLYMFGVIGRPWWRQTLLAAAYGTVGGLIGSLILIFVGVTINQLGFNYIWPLAIGLMLIHIRFLCFAYAGGLVALSNVLFGWPEVNVPQVLALVAILHITESILIAISTRYSAVPVILRHEGRIVGAFTLQNFWPLPIILAYAYAVPVPDIMAMTGVIATPDWWPLLPVGEQLPPDTAWFHKLAPVVAALGYSDMAVSSMPGIRRRRSALHLFFYSATLLAVSLLSVRYSWLQLVAALLSPLGHEALIRLDNRQELQGRPRFVQQGGGLTVLDTVEGSVARRMGLQPGDILLRFGEIPLQGPYDLENAIAWSTLDFTLEWRRGEALLRQRARFAGERRLGIILAPFGHEENYIEVVQGSFGLFHWLKRLFRR</sequence>
<name>F7NNZ2_9FIRM</name>
<reference evidence="2 3" key="1">
    <citation type="journal article" date="2011" name="EMBO J.">
        <title>Structural diversity of bacterial flagellar motors.</title>
        <authorList>
            <person name="Chen S."/>
            <person name="Beeby M."/>
            <person name="Murphy G.E."/>
            <person name="Leadbetter J.R."/>
            <person name="Hendrixson D.R."/>
            <person name="Briegel A."/>
            <person name="Li Z."/>
            <person name="Shi J."/>
            <person name="Tocheva E.I."/>
            <person name="Muller A."/>
            <person name="Dobro M.J."/>
            <person name="Jensen G.J."/>
        </authorList>
    </citation>
    <scope>NUCLEOTIDE SEQUENCE [LARGE SCALE GENOMIC DNA]</scope>
    <source>
        <strain evidence="2 3">DSM 6540</strain>
    </source>
</reference>
<feature type="transmembrane region" description="Helical" evidence="1">
    <location>
        <begin position="131"/>
        <end position="154"/>
    </location>
</feature>
<accession>F7NNZ2</accession>
<feature type="transmembrane region" description="Helical" evidence="1">
    <location>
        <begin position="53"/>
        <end position="78"/>
    </location>
</feature>
<gene>
    <name evidence="2" type="ORF">ALO_19167</name>
</gene>
<dbReference type="EMBL" id="AFGF01000234">
    <property type="protein sequence ID" value="EGO62326.1"/>
    <property type="molecule type" value="Genomic_DNA"/>
</dbReference>
<keyword evidence="3" id="KW-1185">Reference proteome</keyword>
<keyword evidence="1" id="KW-0812">Transmembrane</keyword>
<dbReference type="Gene3D" id="2.30.42.10">
    <property type="match status" value="1"/>
</dbReference>
<dbReference type="OrthoDB" id="198399at2"/>
<comment type="caution">
    <text evidence="2">The sequence shown here is derived from an EMBL/GenBank/DDBJ whole genome shotgun (WGS) entry which is preliminary data.</text>
</comment>
<keyword evidence="1" id="KW-0472">Membrane</keyword>
<evidence type="ECO:0000313" key="2">
    <source>
        <dbReference type="EMBL" id="EGO62326.1"/>
    </source>
</evidence>
<evidence type="ECO:0000256" key="1">
    <source>
        <dbReference type="SAM" id="Phobius"/>
    </source>
</evidence>
<dbReference type="AlphaFoldDB" id="F7NNZ2"/>